<dbReference type="Pfam" id="PF00107">
    <property type="entry name" value="ADH_zinc_N"/>
    <property type="match status" value="1"/>
</dbReference>
<reference evidence="14" key="1">
    <citation type="submission" date="2013-09" db="EMBL/GenBank/DDBJ databases">
        <title>Corchorus olitorius genome sequencing.</title>
        <authorList>
            <person name="Alam M."/>
            <person name="Haque M.S."/>
            <person name="Islam M.S."/>
            <person name="Emdad E.M."/>
            <person name="Islam M.M."/>
            <person name="Ahmed B."/>
            <person name="Halim A."/>
            <person name="Hossen Q.M.M."/>
            <person name="Hossain M.Z."/>
            <person name="Ahmed R."/>
            <person name="Khan M.M."/>
            <person name="Islam R."/>
            <person name="Rashid M.M."/>
            <person name="Khan S.A."/>
            <person name="Rahman M.S."/>
            <person name="Alam M."/>
            <person name="Yahiya A.S."/>
            <person name="Khan M.S."/>
            <person name="Azam M.S."/>
            <person name="Haque T."/>
            <person name="Lashkar M.Z.H."/>
            <person name="Akhand A.I."/>
            <person name="Morshed G."/>
            <person name="Roy S."/>
            <person name="Uddin K.S."/>
            <person name="Rabeya T."/>
            <person name="Hossain A.S."/>
            <person name="Chowdhury A."/>
            <person name="Snigdha A.R."/>
            <person name="Mortoza M.S."/>
            <person name="Matin S.A."/>
            <person name="Hoque S.M.E."/>
            <person name="Islam M.K."/>
            <person name="Roy D.K."/>
            <person name="Haider R."/>
            <person name="Moosa M.M."/>
            <person name="Elias S.M."/>
            <person name="Hasan A.M."/>
            <person name="Jahan S."/>
            <person name="Shafiuddin M."/>
            <person name="Mahmood N."/>
            <person name="Shommy N.S."/>
        </authorList>
    </citation>
    <scope>NUCLEOTIDE SEQUENCE [LARGE SCALE GENOMIC DNA]</scope>
    <source>
        <strain evidence="14">cv. O-4</strain>
    </source>
</reference>
<dbReference type="GO" id="GO:0003677">
    <property type="term" value="F:DNA binding"/>
    <property type="evidence" value="ECO:0007669"/>
    <property type="project" value="UniProtKB-KW"/>
</dbReference>
<dbReference type="OrthoDB" id="1879366at2759"/>
<dbReference type="InterPro" id="IPR013149">
    <property type="entry name" value="ADH-like_C"/>
</dbReference>
<keyword evidence="6" id="KW-0560">Oxidoreductase</keyword>
<dbReference type="GO" id="GO:0016616">
    <property type="term" value="F:oxidoreductase activity, acting on the CH-OH group of donors, NAD or NADP as acceptor"/>
    <property type="evidence" value="ECO:0007669"/>
    <property type="project" value="InterPro"/>
</dbReference>
<dbReference type="InterPro" id="IPR015300">
    <property type="entry name" value="DNA-bd_pseudobarrel_sf"/>
</dbReference>
<evidence type="ECO:0000256" key="9">
    <source>
        <dbReference type="ARBA" id="ARBA00023163"/>
    </source>
</evidence>
<name>A0A1R3K4B7_9ROSI</name>
<evidence type="ECO:0000256" key="10">
    <source>
        <dbReference type="ARBA" id="ARBA00023242"/>
    </source>
</evidence>
<feature type="domain" description="TF-B3" evidence="12">
    <location>
        <begin position="1"/>
        <end position="74"/>
    </location>
</feature>
<evidence type="ECO:0000256" key="3">
    <source>
        <dbReference type="ARBA" id="ARBA00008072"/>
    </source>
</evidence>
<dbReference type="SMART" id="SM01019">
    <property type="entry name" value="B3"/>
    <property type="match status" value="1"/>
</dbReference>
<dbReference type="GO" id="GO:0005634">
    <property type="term" value="C:nucleus"/>
    <property type="evidence" value="ECO:0007669"/>
    <property type="project" value="UniProtKB-SubCell"/>
</dbReference>
<dbReference type="Gene3D" id="3.40.50.720">
    <property type="entry name" value="NAD(P)-binding Rossmann-like Domain"/>
    <property type="match status" value="1"/>
</dbReference>
<evidence type="ECO:0000313" key="14">
    <source>
        <dbReference type="Proteomes" id="UP000187203"/>
    </source>
</evidence>
<evidence type="ECO:0000256" key="5">
    <source>
        <dbReference type="ARBA" id="ARBA00022833"/>
    </source>
</evidence>
<keyword evidence="8" id="KW-0238">DNA-binding</keyword>
<feature type="region of interest" description="Disordered" evidence="11">
    <location>
        <begin position="115"/>
        <end position="171"/>
    </location>
</feature>
<keyword evidence="10" id="KW-0539">Nucleus</keyword>
<comment type="cofactor">
    <cofactor evidence="1">
        <name>Zn(2+)</name>
        <dbReference type="ChEBI" id="CHEBI:29105"/>
    </cofactor>
</comment>
<dbReference type="AlphaFoldDB" id="A0A1R3K4B7"/>
<protein>
    <submittedName>
        <fullName evidence="13">Alcohol dehydrogenase superfamily, zinc-type</fullName>
    </submittedName>
</protein>
<keyword evidence="5" id="KW-0862">Zinc</keyword>
<keyword evidence="14" id="KW-1185">Reference proteome</keyword>
<dbReference type="PANTHER" id="PTHR42683">
    <property type="entry name" value="ALDEHYDE REDUCTASE"/>
    <property type="match status" value="1"/>
</dbReference>
<dbReference type="GO" id="GO:0046872">
    <property type="term" value="F:metal ion binding"/>
    <property type="evidence" value="ECO:0007669"/>
    <property type="project" value="UniProtKB-KW"/>
</dbReference>
<dbReference type="CDD" id="cd05283">
    <property type="entry name" value="CAD1"/>
    <property type="match status" value="1"/>
</dbReference>
<dbReference type="EMBL" id="AWUE01014705">
    <property type="protein sequence ID" value="OMP01932.1"/>
    <property type="molecule type" value="Genomic_DNA"/>
</dbReference>
<dbReference type="Proteomes" id="UP000187203">
    <property type="component" value="Unassembled WGS sequence"/>
</dbReference>
<comment type="similarity">
    <text evidence="3">Belongs to the zinc-containing alcohol dehydrogenase family.</text>
</comment>
<dbReference type="SUPFAM" id="SSF51735">
    <property type="entry name" value="NAD(P)-binding Rossmann-fold domains"/>
    <property type="match status" value="1"/>
</dbReference>
<keyword evidence="4" id="KW-0479">Metal-binding</keyword>
<accession>A0A1R3K4B7</accession>
<dbReference type="InterPro" id="IPR003340">
    <property type="entry name" value="B3_DNA-bd"/>
</dbReference>
<dbReference type="Gene3D" id="2.40.330.10">
    <property type="entry name" value="DNA-binding pseudobarrel domain"/>
    <property type="match status" value="1"/>
</dbReference>
<comment type="caution">
    <text evidence="13">The sequence shown here is derived from an EMBL/GenBank/DDBJ whole genome shotgun (WGS) entry which is preliminary data.</text>
</comment>
<proteinExistence type="inferred from homology"/>
<dbReference type="SUPFAM" id="SSF50129">
    <property type="entry name" value="GroES-like"/>
    <property type="match status" value="1"/>
</dbReference>
<dbReference type="SUPFAM" id="SSF101936">
    <property type="entry name" value="DNA-binding pseudobarrel domain"/>
    <property type="match status" value="1"/>
</dbReference>
<dbReference type="STRING" id="93759.A0A1R3K4B7"/>
<dbReference type="FunFam" id="3.40.50.720:FF:000022">
    <property type="entry name" value="Cinnamyl alcohol dehydrogenase"/>
    <property type="match status" value="1"/>
</dbReference>
<dbReference type="PROSITE" id="PS50863">
    <property type="entry name" value="B3"/>
    <property type="match status" value="1"/>
</dbReference>
<dbReference type="Pfam" id="PF02362">
    <property type="entry name" value="B3"/>
    <property type="match status" value="1"/>
</dbReference>
<evidence type="ECO:0000256" key="8">
    <source>
        <dbReference type="ARBA" id="ARBA00023125"/>
    </source>
</evidence>
<feature type="compositionally biased region" description="Basic residues" evidence="11">
    <location>
        <begin position="152"/>
        <end position="161"/>
    </location>
</feature>
<evidence type="ECO:0000256" key="6">
    <source>
        <dbReference type="ARBA" id="ARBA00023002"/>
    </source>
</evidence>
<evidence type="ECO:0000256" key="4">
    <source>
        <dbReference type="ARBA" id="ARBA00022723"/>
    </source>
</evidence>
<evidence type="ECO:0000313" key="13">
    <source>
        <dbReference type="EMBL" id="OMP01932.1"/>
    </source>
</evidence>
<dbReference type="InterPro" id="IPR036291">
    <property type="entry name" value="NAD(P)-bd_dom_sf"/>
</dbReference>
<sequence length="463" mass="51581">MFIRKYGNDMSSPVLLKVPSGGVWKVELRKRDGKVWLKNGWQEFSKHHSLEHGQFVVFRYQGNSKFHVAILDRTATEIQYPSTSSNYHEELKGIPEESEDDDNIIEIIEEIPPAPSRKLREKSQVPCPRPRKKMTSSNSANKTDHEVNLKSKSTKSCHRNRTQTLKAGEKSAALERAAKAFQSKNPFFIRVMQPSYVGLTKKWYLMRGELGPTNYPLVPGKRILTYADTNKDGTPTQGGFSSAMVVHQKFVVKIPEKLALEQAAPLLCAGVTAYSPLKQFYKADNKAIIKGGILGLGGVGHLGVLIAKAMGHHVTVISSSEKKKVEALEHLGADEFLVSSNAGEMEGAANSLDYILDTVPAFHDLEPYISILKVEGKLIFVGVATKPLQFNNDHLILGKKSLAGSFIGSMADTQEILDFWEEKGLTSMVEVVKADYINKAFERMEKNDVRYRFVLDVANSNLE</sequence>
<evidence type="ECO:0000256" key="1">
    <source>
        <dbReference type="ARBA" id="ARBA00001947"/>
    </source>
</evidence>
<evidence type="ECO:0000256" key="7">
    <source>
        <dbReference type="ARBA" id="ARBA00023015"/>
    </source>
</evidence>
<dbReference type="InterPro" id="IPR047109">
    <property type="entry name" value="CAD-like"/>
</dbReference>
<organism evidence="13 14">
    <name type="scientific">Corchorus olitorius</name>
    <dbReference type="NCBI Taxonomy" id="93759"/>
    <lineage>
        <taxon>Eukaryota</taxon>
        <taxon>Viridiplantae</taxon>
        <taxon>Streptophyta</taxon>
        <taxon>Embryophyta</taxon>
        <taxon>Tracheophyta</taxon>
        <taxon>Spermatophyta</taxon>
        <taxon>Magnoliopsida</taxon>
        <taxon>eudicotyledons</taxon>
        <taxon>Gunneridae</taxon>
        <taxon>Pentapetalae</taxon>
        <taxon>rosids</taxon>
        <taxon>malvids</taxon>
        <taxon>Malvales</taxon>
        <taxon>Malvaceae</taxon>
        <taxon>Grewioideae</taxon>
        <taxon>Apeibeae</taxon>
        <taxon>Corchorus</taxon>
    </lineage>
</organism>
<dbReference type="Gene3D" id="3.90.180.10">
    <property type="entry name" value="Medium-chain alcohol dehydrogenases, catalytic domain"/>
    <property type="match status" value="1"/>
</dbReference>
<keyword evidence="7" id="KW-0805">Transcription regulation</keyword>
<keyword evidence="9" id="KW-0804">Transcription</keyword>
<dbReference type="CDD" id="cd10017">
    <property type="entry name" value="B3_DNA"/>
    <property type="match status" value="1"/>
</dbReference>
<evidence type="ECO:0000256" key="11">
    <source>
        <dbReference type="SAM" id="MobiDB-lite"/>
    </source>
</evidence>
<comment type="subcellular location">
    <subcellularLocation>
        <location evidence="2">Nucleus</location>
    </subcellularLocation>
</comment>
<dbReference type="InterPro" id="IPR011032">
    <property type="entry name" value="GroES-like_sf"/>
</dbReference>
<evidence type="ECO:0000256" key="2">
    <source>
        <dbReference type="ARBA" id="ARBA00004123"/>
    </source>
</evidence>
<gene>
    <name evidence="13" type="ORF">COLO4_11486</name>
</gene>
<evidence type="ECO:0000259" key="12">
    <source>
        <dbReference type="PROSITE" id="PS50863"/>
    </source>
</evidence>